<name>A0A1D1UHP2_RAMVA</name>
<dbReference type="GO" id="GO:0030289">
    <property type="term" value="C:protein phosphatase 4 complex"/>
    <property type="evidence" value="ECO:0007669"/>
    <property type="project" value="TreeGrafter"/>
</dbReference>
<feature type="compositionally biased region" description="Acidic residues" evidence="4">
    <location>
        <begin position="878"/>
        <end position="891"/>
    </location>
</feature>
<gene>
    <name evidence="7" type="primary">RvY_01585-1</name>
    <name evidence="7" type="synonym">RvY_01585.1</name>
    <name evidence="7" type="ORF">RvY_01585</name>
</gene>
<evidence type="ECO:0000256" key="2">
    <source>
        <dbReference type="ARBA" id="ARBA00008809"/>
    </source>
</evidence>
<dbReference type="InterPro" id="IPR055236">
    <property type="entry name" value="EVH1_PP4R3"/>
</dbReference>
<keyword evidence="8" id="KW-1185">Reference proteome</keyword>
<dbReference type="PANTHER" id="PTHR23318">
    <property type="entry name" value="ATP SYNTHASE GAMMA-RELATED"/>
    <property type="match status" value="1"/>
</dbReference>
<evidence type="ECO:0000256" key="1">
    <source>
        <dbReference type="ARBA" id="ARBA00004123"/>
    </source>
</evidence>
<feature type="compositionally biased region" description="Polar residues" evidence="4">
    <location>
        <begin position="894"/>
        <end position="903"/>
    </location>
</feature>
<dbReference type="InterPro" id="IPR011993">
    <property type="entry name" value="PH-like_dom_sf"/>
</dbReference>
<keyword evidence="3" id="KW-0539">Nucleus</keyword>
<feature type="domain" description="PP4R3 EVH1-like" evidence="6">
    <location>
        <begin position="14"/>
        <end position="109"/>
    </location>
</feature>
<dbReference type="InterPro" id="IPR006887">
    <property type="entry name" value="P4R3-like_central_dom"/>
</dbReference>
<organism evidence="7 8">
    <name type="scientific">Ramazzottius varieornatus</name>
    <name type="common">Water bear</name>
    <name type="synonym">Tardigrade</name>
    <dbReference type="NCBI Taxonomy" id="947166"/>
    <lineage>
        <taxon>Eukaryota</taxon>
        <taxon>Metazoa</taxon>
        <taxon>Ecdysozoa</taxon>
        <taxon>Tardigrada</taxon>
        <taxon>Eutardigrada</taxon>
        <taxon>Parachela</taxon>
        <taxon>Hypsibioidea</taxon>
        <taxon>Ramazzottiidae</taxon>
        <taxon>Ramazzottius</taxon>
    </lineage>
</organism>
<dbReference type="InterPro" id="IPR051137">
    <property type="entry name" value="PP4R3-like"/>
</dbReference>
<evidence type="ECO:0000313" key="8">
    <source>
        <dbReference type="Proteomes" id="UP000186922"/>
    </source>
</evidence>
<evidence type="ECO:0000313" key="7">
    <source>
        <dbReference type="EMBL" id="GAU88981.1"/>
    </source>
</evidence>
<dbReference type="GO" id="GO:0006974">
    <property type="term" value="P:DNA damage response"/>
    <property type="evidence" value="ECO:0007669"/>
    <property type="project" value="TreeGrafter"/>
</dbReference>
<feature type="region of interest" description="Disordered" evidence="4">
    <location>
        <begin position="113"/>
        <end position="150"/>
    </location>
</feature>
<feature type="compositionally biased region" description="Basic and acidic residues" evidence="4">
    <location>
        <begin position="686"/>
        <end position="697"/>
    </location>
</feature>
<dbReference type="InterPro" id="IPR016024">
    <property type="entry name" value="ARM-type_fold"/>
</dbReference>
<feature type="domain" description="Serine/threonine-protein phosphatase 4 regulatory subunit 3-like central" evidence="5">
    <location>
        <begin position="162"/>
        <end position="657"/>
    </location>
</feature>
<dbReference type="Pfam" id="PF04802">
    <property type="entry name" value="PP4R3"/>
    <property type="match status" value="1"/>
</dbReference>
<dbReference type="SUPFAM" id="SSF50729">
    <property type="entry name" value="PH domain-like"/>
    <property type="match status" value="1"/>
</dbReference>
<dbReference type="Pfam" id="PF22972">
    <property type="entry name" value="EVH1_PP4R3"/>
    <property type="match status" value="1"/>
</dbReference>
<reference evidence="7 8" key="1">
    <citation type="journal article" date="2016" name="Nat. Commun.">
        <title>Extremotolerant tardigrade genome and improved radiotolerance of human cultured cells by tardigrade-unique protein.</title>
        <authorList>
            <person name="Hashimoto T."/>
            <person name="Horikawa D.D."/>
            <person name="Saito Y."/>
            <person name="Kuwahara H."/>
            <person name="Kozuka-Hata H."/>
            <person name="Shin-I T."/>
            <person name="Minakuchi Y."/>
            <person name="Ohishi K."/>
            <person name="Motoyama A."/>
            <person name="Aizu T."/>
            <person name="Enomoto A."/>
            <person name="Kondo K."/>
            <person name="Tanaka S."/>
            <person name="Hara Y."/>
            <person name="Koshikawa S."/>
            <person name="Sagara H."/>
            <person name="Miura T."/>
            <person name="Yokobori S."/>
            <person name="Miyagawa K."/>
            <person name="Suzuki Y."/>
            <person name="Kubo T."/>
            <person name="Oyama M."/>
            <person name="Kohara Y."/>
            <person name="Fujiyama A."/>
            <person name="Arakawa K."/>
            <person name="Katayama T."/>
            <person name="Toyoda A."/>
            <person name="Kunieda T."/>
        </authorList>
    </citation>
    <scope>NUCLEOTIDE SEQUENCE [LARGE SCALE GENOMIC DNA]</scope>
    <source>
        <strain evidence="7 8">YOKOZUNA-1</strain>
    </source>
</reference>
<protein>
    <submittedName>
        <fullName evidence="7">Uncharacterized protein</fullName>
    </submittedName>
</protein>
<dbReference type="EMBL" id="BDGG01000001">
    <property type="protein sequence ID" value="GAU88981.1"/>
    <property type="molecule type" value="Genomic_DNA"/>
</dbReference>
<dbReference type="PANTHER" id="PTHR23318:SF0">
    <property type="entry name" value="SERINE_THREONINE-PROTEIN PHOSPHATASE 4 REGULATORY SUBUNIT 3"/>
    <property type="match status" value="1"/>
</dbReference>
<evidence type="ECO:0000259" key="6">
    <source>
        <dbReference type="Pfam" id="PF22972"/>
    </source>
</evidence>
<dbReference type="GO" id="GO:0072542">
    <property type="term" value="F:protein phosphatase activator activity"/>
    <property type="evidence" value="ECO:0007669"/>
    <property type="project" value="TreeGrafter"/>
</dbReference>
<sequence length="920" mass="104589">MTQSLTMDKSAENRRRVKLYVLNSARHWDDRGTGHVSALYSERLSGMSLIVRDEQSQQVLLESKIDVETSYQKQQETLIVWSENESDMALSFQEKAGCEEVWGKICQVQGKDPSVEVTQDPLDDEDDEDSAGSLASYGPEPSSMTNASVPLPPCEIGKLDRIQEVVQAYMSHSHQREKLAMAIEQEDYIRKLLECFKKCDDVENTDGLRQLFSIMKNILMLNRNALYEILFSDECLEDVLGCLEWDPSGKAPRKHREYVRDIARFKEVVPLENAELYQKIQTMYRVQYIQDVILPSPSVFEENILNTLQSYVFFNKLEIVNLLQDDERFLKALFAQLCAPETSMEKRRDAVMFLKEFCQFSHTLQPTSREQFFRSLMAHGILQGVQAALDVEDQRTRSAIVDVFTILVEMHPFVVREYCITQANKEPIDSNLFYVHVIRQAVINDTDQQASGAMQILTITRLLLDPENMLTSSNKNEKSEFLNLFYRRCMPSVIEPILDITKDDVLPAHESIRRVQILNLILEFLSYCVEHHTHHIRTFIINRDLLKHVLVLLQSSHRFLVIGVVRFMRKIIGLPGQEADFYHRYIVANDHLKPVIEVFLKNGRTYNLLNSAILELFEYIRAEDMRQLIVYIVGKYWERLKDINYTTTFSLMKVRYEIHISPSPDSAARPSTPDNSGEIRSGPRGSAKERRFRRDDRSMDEDEEHWFDETDENENGDTESKEENGAPASEEEPTSSKYTPLTSVKSLAPINAAPPVKRTLLDDLDEEDGQFNGSTWKPGGRINRKLPKKNSPVFKVSLNSAPDSTREVSTPPATSSNGPLFSNNSPSNNHTSVPSGRSWEVTSTDTSKTPLPSLGKQSSLVSSTTFKSGAPSPSLVSYDDEDDEEEAEGEAEVSNGTEGQTAAVNGEVPADRQQETVSTI</sequence>
<evidence type="ECO:0000256" key="4">
    <source>
        <dbReference type="SAM" id="MobiDB-lite"/>
    </source>
</evidence>
<feature type="compositionally biased region" description="Polar residues" evidence="4">
    <location>
        <begin position="735"/>
        <end position="745"/>
    </location>
</feature>
<feature type="region of interest" description="Disordered" evidence="4">
    <location>
        <begin position="662"/>
        <end position="920"/>
    </location>
</feature>
<comment type="similarity">
    <text evidence="2">Belongs to the SMEK family.</text>
</comment>
<dbReference type="SUPFAM" id="SSF48371">
    <property type="entry name" value="ARM repeat"/>
    <property type="match status" value="1"/>
</dbReference>
<accession>A0A1D1UHP2</accession>
<comment type="subcellular location">
    <subcellularLocation>
        <location evidence="1">Nucleus</location>
    </subcellularLocation>
</comment>
<dbReference type="STRING" id="947166.A0A1D1UHP2"/>
<proteinExistence type="inferred from homology"/>
<dbReference type="Proteomes" id="UP000186922">
    <property type="component" value="Unassembled WGS sequence"/>
</dbReference>
<dbReference type="OrthoDB" id="27483at2759"/>
<feature type="compositionally biased region" description="Polar residues" evidence="4">
    <location>
        <begin position="797"/>
        <end position="867"/>
    </location>
</feature>
<evidence type="ECO:0000256" key="3">
    <source>
        <dbReference type="ARBA" id="ARBA00023242"/>
    </source>
</evidence>
<dbReference type="GO" id="GO:0005654">
    <property type="term" value="C:nucleoplasm"/>
    <property type="evidence" value="ECO:0007669"/>
    <property type="project" value="TreeGrafter"/>
</dbReference>
<dbReference type="AlphaFoldDB" id="A0A1D1UHP2"/>
<feature type="compositionally biased region" description="Acidic residues" evidence="4">
    <location>
        <begin position="698"/>
        <end position="717"/>
    </location>
</feature>
<dbReference type="FunFam" id="2.30.29.30:FF:000051">
    <property type="entry name" value="Serine/threonine-protein phosphatase 4 regulatory subunit 3B"/>
    <property type="match status" value="1"/>
</dbReference>
<feature type="compositionally biased region" description="Acidic residues" evidence="4">
    <location>
        <begin position="121"/>
        <end position="130"/>
    </location>
</feature>
<evidence type="ECO:0000259" key="5">
    <source>
        <dbReference type="Pfam" id="PF04802"/>
    </source>
</evidence>
<comment type="caution">
    <text evidence="7">The sequence shown here is derived from an EMBL/GenBank/DDBJ whole genome shotgun (WGS) entry which is preliminary data.</text>
</comment>
<dbReference type="Gene3D" id="2.30.29.30">
    <property type="entry name" value="Pleckstrin-homology domain (PH domain)/Phosphotyrosine-binding domain (PTB)"/>
    <property type="match status" value="1"/>
</dbReference>